<accession>A0A193G7Q3</accession>
<keyword evidence="1" id="KW-0732">Signal</keyword>
<feature type="chain" id="PRO_5008258623" description="DUF3426 domain-containing protein" evidence="1">
    <location>
        <begin position="20"/>
        <end position="110"/>
    </location>
</feature>
<keyword evidence="3" id="KW-1185">Reference proteome</keyword>
<feature type="signal peptide" evidence="1">
    <location>
        <begin position="1"/>
        <end position="19"/>
    </location>
</feature>
<reference evidence="2 3" key="1">
    <citation type="submission" date="2016-06" db="EMBL/GenBank/DDBJ databases">
        <title>Complete genome sequences of Bordetella bronchialis and Bordetella flabilis.</title>
        <authorList>
            <person name="LiPuma J.J."/>
            <person name="Spilker T."/>
        </authorList>
    </citation>
    <scope>NUCLEOTIDE SEQUENCE [LARGE SCALE GENOMIC DNA]</scope>
    <source>
        <strain evidence="2 3">AU10664</strain>
    </source>
</reference>
<evidence type="ECO:0000313" key="3">
    <source>
        <dbReference type="Proteomes" id="UP000091926"/>
    </source>
</evidence>
<dbReference type="InterPro" id="IPR013783">
    <property type="entry name" value="Ig-like_fold"/>
</dbReference>
<evidence type="ECO:0000313" key="2">
    <source>
        <dbReference type="EMBL" id="ANN76012.1"/>
    </source>
</evidence>
<gene>
    <name evidence="2" type="ORF">BAU07_01730</name>
</gene>
<evidence type="ECO:0000256" key="1">
    <source>
        <dbReference type="SAM" id="SignalP"/>
    </source>
</evidence>
<organism evidence="2 3">
    <name type="scientific">Bordetella flabilis</name>
    <dbReference type="NCBI Taxonomy" id="463014"/>
    <lineage>
        <taxon>Bacteria</taxon>
        <taxon>Pseudomonadati</taxon>
        <taxon>Pseudomonadota</taxon>
        <taxon>Betaproteobacteria</taxon>
        <taxon>Burkholderiales</taxon>
        <taxon>Alcaligenaceae</taxon>
        <taxon>Bordetella</taxon>
    </lineage>
</organism>
<name>A0A193G7Q3_9BORD</name>
<dbReference type="STRING" id="463014.BAU07_01730"/>
<dbReference type="EMBL" id="CP016172">
    <property type="protein sequence ID" value="ANN76012.1"/>
    <property type="molecule type" value="Genomic_DNA"/>
</dbReference>
<dbReference type="InterPro" id="IPR047676">
    <property type="entry name" value="FxLYD_dom"/>
</dbReference>
<dbReference type="AlphaFoldDB" id="A0A193G7Q3"/>
<dbReference type="Gene3D" id="2.60.40.10">
    <property type="entry name" value="Immunoglobulins"/>
    <property type="match status" value="1"/>
</dbReference>
<dbReference type="RefSeq" id="WP_066653273.1">
    <property type="nucleotide sequence ID" value="NZ_CBCSCL010000025.1"/>
</dbReference>
<proteinExistence type="predicted"/>
<dbReference type="NCBIfam" id="NF038353">
    <property type="entry name" value="FxLYD_dom"/>
    <property type="match status" value="1"/>
</dbReference>
<dbReference type="KEGG" id="bfz:BAU07_01730"/>
<protein>
    <recommendedName>
        <fullName evidence="4">DUF3426 domain-containing protein</fullName>
    </recommendedName>
</protein>
<sequence length="110" mass="11751">MKRLFATLLLATAAMSAAAQSLPHGVTLDRLQAVKDTASGATAITGTLHNNTGRTLNSASVVFRLQDPQGNVVGTASAKTYNLPNQESWQLRATTTQPFSRFTAYEVKVD</sequence>
<evidence type="ECO:0008006" key="4">
    <source>
        <dbReference type="Google" id="ProtNLM"/>
    </source>
</evidence>
<dbReference type="OrthoDB" id="5957485at2"/>
<dbReference type="Proteomes" id="UP000091926">
    <property type="component" value="Chromosome"/>
</dbReference>